<keyword evidence="2 4" id="KW-0808">Transferase</keyword>
<name>A0ABD1X894_9LAMI</name>
<dbReference type="Gene3D" id="3.30.40.10">
    <property type="entry name" value="Zinc/RING finger domain, C3HC4 (zinc finger)"/>
    <property type="match status" value="1"/>
</dbReference>
<keyword evidence="5" id="KW-1185">Reference proteome</keyword>
<dbReference type="InterPro" id="IPR013083">
    <property type="entry name" value="Znf_RING/FYVE/PHD"/>
</dbReference>
<dbReference type="PROSITE" id="PS51698">
    <property type="entry name" value="U_BOX"/>
    <property type="match status" value="1"/>
</dbReference>
<evidence type="ECO:0000256" key="1">
    <source>
        <dbReference type="ARBA" id="ARBA00004906"/>
    </source>
</evidence>
<feature type="domain" description="U-box" evidence="3">
    <location>
        <begin position="1"/>
        <end position="61"/>
    </location>
</feature>
<evidence type="ECO:0000313" key="5">
    <source>
        <dbReference type="Proteomes" id="UP001604277"/>
    </source>
</evidence>
<organism evidence="4 5">
    <name type="scientific">Forsythia ovata</name>
    <dbReference type="NCBI Taxonomy" id="205694"/>
    <lineage>
        <taxon>Eukaryota</taxon>
        <taxon>Viridiplantae</taxon>
        <taxon>Streptophyta</taxon>
        <taxon>Embryophyta</taxon>
        <taxon>Tracheophyta</taxon>
        <taxon>Spermatophyta</taxon>
        <taxon>Magnoliopsida</taxon>
        <taxon>eudicotyledons</taxon>
        <taxon>Gunneridae</taxon>
        <taxon>Pentapetalae</taxon>
        <taxon>asterids</taxon>
        <taxon>lamiids</taxon>
        <taxon>Lamiales</taxon>
        <taxon>Oleaceae</taxon>
        <taxon>Forsythieae</taxon>
        <taxon>Forsythia</taxon>
    </lineage>
</organism>
<dbReference type="SUPFAM" id="SSF57850">
    <property type="entry name" value="RING/U-box"/>
    <property type="match status" value="1"/>
</dbReference>
<dbReference type="SMART" id="SM00504">
    <property type="entry name" value="Ubox"/>
    <property type="match status" value="1"/>
</dbReference>
<evidence type="ECO:0000259" key="3">
    <source>
        <dbReference type="PROSITE" id="PS51698"/>
    </source>
</evidence>
<reference evidence="5" key="1">
    <citation type="submission" date="2024-07" db="EMBL/GenBank/DDBJ databases">
        <title>Two chromosome-level genome assemblies of Korean endemic species Abeliophyllum distichum and Forsythia ovata (Oleaceae).</title>
        <authorList>
            <person name="Jang H."/>
        </authorList>
    </citation>
    <scope>NUCLEOTIDE SEQUENCE [LARGE SCALE GENOMIC DNA]</scope>
</reference>
<gene>
    <name evidence="4" type="ORF">Fot_02930</name>
</gene>
<dbReference type="AlphaFoldDB" id="A0ABD1X894"/>
<proteinExistence type="predicted"/>
<dbReference type="EMBL" id="JBFOLJ010000001">
    <property type="protein sequence ID" value="KAL2558191.1"/>
    <property type="molecule type" value="Genomic_DNA"/>
</dbReference>
<accession>A0ABD1X894</accession>
<protein>
    <submittedName>
        <fullName evidence="4">RING-type E3 ubiquitin transferase</fullName>
    </submittedName>
</protein>
<dbReference type="Proteomes" id="UP001604277">
    <property type="component" value="Unassembled WGS sequence"/>
</dbReference>
<comment type="caution">
    <text evidence="4">The sequence shown here is derived from an EMBL/GenBank/DDBJ whole genome shotgun (WGS) entry which is preliminary data.</text>
</comment>
<evidence type="ECO:0000313" key="4">
    <source>
        <dbReference type="EMBL" id="KAL2558191.1"/>
    </source>
</evidence>
<dbReference type="GO" id="GO:0016740">
    <property type="term" value="F:transferase activity"/>
    <property type="evidence" value="ECO:0007669"/>
    <property type="project" value="UniProtKB-KW"/>
</dbReference>
<dbReference type="Pfam" id="PF04564">
    <property type="entry name" value="U-box"/>
    <property type="match status" value="1"/>
</dbReference>
<dbReference type="InterPro" id="IPR003613">
    <property type="entry name" value="Ubox_domain"/>
</dbReference>
<comment type="pathway">
    <text evidence="1">Protein modification; protein ubiquitination.</text>
</comment>
<sequence length="155" mass="16991">MVDPIIVSSGHTFERNCVHACVSLSFKPKLANGSNPDFSTIIPNLALKSTIVNWCQTHLIDPPKPIDFYSAEKMVSVSTHTSQPNSQILQFCPRQISDSKKLFVIAEGGRSSRVGEGQNNGRLGLEGLTGKDSDISEMGGCEIMRSNWKKTQLKL</sequence>
<evidence type="ECO:0000256" key="2">
    <source>
        <dbReference type="ARBA" id="ARBA00022679"/>
    </source>
</evidence>